<dbReference type="Pfam" id="PF00196">
    <property type="entry name" value="GerE"/>
    <property type="match status" value="1"/>
</dbReference>
<evidence type="ECO:0000313" key="8">
    <source>
        <dbReference type="EMBL" id="GAS85409.1"/>
    </source>
</evidence>
<protein>
    <submittedName>
        <fullName evidence="9">DNA-binding response regulator</fullName>
    </submittedName>
    <submittedName>
        <fullName evidence="8">LuxR family transcriptional regulator</fullName>
    </submittedName>
</protein>
<dbReference type="PROSITE" id="PS50043">
    <property type="entry name" value="HTH_LUXR_2"/>
    <property type="match status" value="1"/>
</dbReference>
<keyword evidence="3 9" id="KW-0238">DNA-binding</keyword>
<evidence type="ECO:0000256" key="5">
    <source>
        <dbReference type="PROSITE-ProRule" id="PRU00169"/>
    </source>
</evidence>
<keyword evidence="1 5" id="KW-0597">Phosphoprotein</keyword>
<dbReference type="GO" id="GO:0003677">
    <property type="term" value="F:DNA binding"/>
    <property type="evidence" value="ECO:0007669"/>
    <property type="project" value="UniProtKB-KW"/>
</dbReference>
<dbReference type="EMBL" id="MRTJ01000013">
    <property type="protein sequence ID" value="OMF10584.1"/>
    <property type="molecule type" value="Genomic_DNA"/>
</dbReference>
<dbReference type="SUPFAM" id="SSF52172">
    <property type="entry name" value="CheY-like"/>
    <property type="match status" value="1"/>
</dbReference>
<feature type="domain" description="HTH luxR-type" evidence="6">
    <location>
        <begin position="133"/>
        <end position="198"/>
    </location>
</feature>
<dbReference type="EMBL" id="BCNV01000009">
    <property type="protein sequence ID" value="GAS85409.1"/>
    <property type="molecule type" value="Genomic_DNA"/>
</dbReference>
<dbReference type="SMART" id="SM00448">
    <property type="entry name" value="REC"/>
    <property type="match status" value="1"/>
</dbReference>
<dbReference type="PANTHER" id="PTHR43214:SF42">
    <property type="entry name" value="TRANSCRIPTIONAL REGULATORY PROTEIN DESR"/>
    <property type="match status" value="1"/>
</dbReference>
<dbReference type="OrthoDB" id="9780153at2"/>
<feature type="domain" description="Response regulatory" evidence="7">
    <location>
        <begin position="3"/>
        <end position="119"/>
    </location>
</feature>
<evidence type="ECO:0000313" key="10">
    <source>
        <dbReference type="Proteomes" id="UP000069697"/>
    </source>
</evidence>
<reference evidence="10" key="2">
    <citation type="submission" date="2016-01" db="EMBL/GenBank/DDBJ databases">
        <title>Draft Genome Sequence of Paenibacillus amylolyticus Heshi-A3 that Was Isolated from Fermented Rice Bran with Aging Salted Mackerel, Which Was Named Heshiko as Traditional Fermented Seafood in Japan.</title>
        <authorList>
            <person name="Akuzawa S."/>
            <person name="Nakagawa J."/>
            <person name="Kanekatsu T."/>
            <person name="Kubota E."/>
            <person name="Ohtake R."/>
            <person name="Suzuki T."/>
            <person name="Kanesaki Y."/>
        </authorList>
    </citation>
    <scope>NUCLEOTIDE SEQUENCE [LARGE SCALE GENOMIC DNA]</scope>
    <source>
        <strain evidence="10">Heshi-A3</strain>
    </source>
</reference>
<comment type="caution">
    <text evidence="8">The sequence shown here is derived from an EMBL/GenBank/DDBJ whole genome shotgun (WGS) entry which is preliminary data.</text>
</comment>
<gene>
    <name evidence="9" type="ORF">BK131_23475</name>
    <name evidence="8" type="ORF">PAHA3_5533</name>
</gene>
<proteinExistence type="predicted"/>
<evidence type="ECO:0000256" key="4">
    <source>
        <dbReference type="ARBA" id="ARBA00023163"/>
    </source>
</evidence>
<dbReference type="PROSITE" id="PS50110">
    <property type="entry name" value="RESPONSE_REGULATORY"/>
    <property type="match status" value="1"/>
</dbReference>
<dbReference type="PRINTS" id="PR00038">
    <property type="entry name" value="HTHLUXR"/>
</dbReference>
<dbReference type="CDD" id="cd06170">
    <property type="entry name" value="LuxR_C_like"/>
    <property type="match status" value="1"/>
</dbReference>
<dbReference type="InterPro" id="IPR001789">
    <property type="entry name" value="Sig_transdc_resp-reg_receiver"/>
</dbReference>
<evidence type="ECO:0000259" key="6">
    <source>
        <dbReference type="PROSITE" id="PS50043"/>
    </source>
</evidence>
<evidence type="ECO:0000256" key="2">
    <source>
        <dbReference type="ARBA" id="ARBA00023015"/>
    </source>
</evidence>
<evidence type="ECO:0000313" key="11">
    <source>
        <dbReference type="Proteomes" id="UP000187134"/>
    </source>
</evidence>
<dbReference type="GO" id="GO:0006355">
    <property type="term" value="P:regulation of DNA-templated transcription"/>
    <property type="evidence" value="ECO:0007669"/>
    <property type="project" value="InterPro"/>
</dbReference>
<name>A0A100VTA4_PAEAM</name>
<dbReference type="InterPro" id="IPR016032">
    <property type="entry name" value="Sig_transdc_resp-reg_C-effctor"/>
</dbReference>
<dbReference type="SMART" id="SM00421">
    <property type="entry name" value="HTH_LUXR"/>
    <property type="match status" value="1"/>
</dbReference>
<dbReference type="PANTHER" id="PTHR43214">
    <property type="entry name" value="TWO-COMPONENT RESPONSE REGULATOR"/>
    <property type="match status" value="1"/>
</dbReference>
<keyword evidence="2" id="KW-0805">Transcription regulation</keyword>
<sequence length="201" mass="22053">MIRILIAEDQRMLRGALASLLDLEDDFEVIGEAGNGEEALKQIATLQPDLCLMDIEMPVMSGLDVAERIQQLGLSCRIIILTTFARPGFLERAIQAGVQGYLLKDEPSDRLAEAIRRVMNGGREVSPELVFGAAKAVNPLTEREKEVLKLAATGMNANHIATSLHLSYGTVRNYLSEAFAKLDAKNRMEAVSIAEEKGWLS</sequence>
<evidence type="ECO:0000256" key="3">
    <source>
        <dbReference type="ARBA" id="ARBA00023125"/>
    </source>
</evidence>
<dbReference type="InterPro" id="IPR039420">
    <property type="entry name" value="WalR-like"/>
</dbReference>
<dbReference type="Gene3D" id="3.40.50.2300">
    <property type="match status" value="1"/>
</dbReference>
<dbReference type="Proteomes" id="UP000187134">
    <property type="component" value="Unassembled WGS sequence"/>
</dbReference>
<accession>A0A100VTA4</accession>
<reference evidence="8 10" key="1">
    <citation type="journal article" date="2016" name="Genome Announc.">
        <title>Draft Genome Sequence of Paenibacillus amylolyticus Heshi-A3, Isolated from Fermented Rice Bran in a Japanese Fermented Seafood Dish.</title>
        <authorList>
            <person name="Akuzawa S."/>
            <person name="Nagaoka J."/>
            <person name="Kanekatsu M."/>
            <person name="Kubota E."/>
            <person name="Ohtake R."/>
            <person name="Suzuki T."/>
            <person name="Kanesaki Y."/>
        </authorList>
    </citation>
    <scope>NUCLEOTIDE SEQUENCE [LARGE SCALE GENOMIC DNA]</scope>
    <source>
        <strain evidence="8 10">Heshi-A3</strain>
    </source>
</reference>
<organism evidence="8 10">
    <name type="scientific">Paenibacillus amylolyticus</name>
    <dbReference type="NCBI Taxonomy" id="1451"/>
    <lineage>
        <taxon>Bacteria</taxon>
        <taxon>Bacillati</taxon>
        <taxon>Bacillota</taxon>
        <taxon>Bacilli</taxon>
        <taxon>Bacillales</taxon>
        <taxon>Paenibacillaceae</taxon>
        <taxon>Paenibacillus</taxon>
    </lineage>
</organism>
<evidence type="ECO:0000256" key="1">
    <source>
        <dbReference type="ARBA" id="ARBA00022553"/>
    </source>
</evidence>
<feature type="modified residue" description="4-aspartylphosphate" evidence="5">
    <location>
        <position position="54"/>
    </location>
</feature>
<dbReference type="InterPro" id="IPR000792">
    <property type="entry name" value="Tscrpt_reg_LuxR_C"/>
</dbReference>
<dbReference type="AlphaFoldDB" id="A0A100VTA4"/>
<dbReference type="GO" id="GO:0000160">
    <property type="term" value="P:phosphorelay signal transduction system"/>
    <property type="evidence" value="ECO:0007669"/>
    <property type="project" value="InterPro"/>
</dbReference>
<evidence type="ECO:0000313" key="9">
    <source>
        <dbReference type="EMBL" id="OMF10584.1"/>
    </source>
</evidence>
<dbReference type="SUPFAM" id="SSF46894">
    <property type="entry name" value="C-terminal effector domain of the bipartite response regulators"/>
    <property type="match status" value="1"/>
</dbReference>
<keyword evidence="4" id="KW-0804">Transcription</keyword>
<dbReference type="InterPro" id="IPR011006">
    <property type="entry name" value="CheY-like_superfamily"/>
</dbReference>
<dbReference type="Pfam" id="PF00072">
    <property type="entry name" value="Response_reg"/>
    <property type="match status" value="1"/>
</dbReference>
<reference evidence="9 11" key="3">
    <citation type="submission" date="2016-11" db="EMBL/GenBank/DDBJ databases">
        <title>Paenibacillus species isolates.</title>
        <authorList>
            <person name="Beno S.M."/>
        </authorList>
    </citation>
    <scope>NUCLEOTIDE SEQUENCE [LARGE SCALE GENOMIC DNA]</scope>
    <source>
        <strain evidence="9 11">FSL H8-0246</strain>
    </source>
</reference>
<dbReference type="Proteomes" id="UP000069697">
    <property type="component" value="Unassembled WGS sequence"/>
</dbReference>
<evidence type="ECO:0000259" key="7">
    <source>
        <dbReference type="PROSITE" id="PS50110"/>
    </source>
</evidence>
<dbReference type="CDD" id="cd19930">
    <property type="entry name" value="REC_DesR-like"/>
    <property type="match status" value="1"/>
</dbReference>
<dbReference type="RefSeq" id="WP_062837752.1">
    <property type="nucleotide sequence ID" value="NZ_BCNV01000009.1"/>
</dbReference>